<dbReference type="PROSITE" id="PS50011">
    <property type="entry name" value="PROTEIN_KINASE_DOM"/>
    <property type="match status" value="1"/>
</dbReference>
<feature type="region of interest" description="Disordered" evidence="6">
    <location>
        <begin position="309"/>
        <end position="499"/>
    </location>
</feature>
<accession>A0A940XR29</accession>
<dbReference type="PANTHER" id="PTHR43671">
    <property type="entry name" value="SERINE/THREONINE-PROTEIN KINASE NEK"/>
    <property type="match status" value="1"/>
</dbReference>
<dbReference type="AlphaFoldDB" id="A0A940XR29"/>
<comment type="caution">
    <text evidence="8">The sequence shown here is derived from an EMBL/GenBank/DDBJ whole genome shotgun (WGS) entry which is preliminary data.</text>
</comment>
<dbReference type="CDD" id="cd14014">
    <property type="entry name" value="STKc_PknB_like"/>
    <property type="match status" value="1"/>
</dbReference>
<dbReference type="PROSITE" id="PS00108">
    <property type="entry name" value="PROTEIN_KINASE_ST"/>
    <property type="match status" value="1"/>
</dbReference>
<dbReference type="EMBL" id="JAGPYQ010000001">
    <property type="protein sequence ID" value="MBQ0848656.1"/>
    <property type="molecule type" value="Genomic_DNA"/>
</dbReference>
<feature type="compositionally biased region" description="Pro residues" evidence="6">
    <location>
        <begin position="478"/>
        <end position="487"/>
    </location>
</feature>
<evidence type="ECO:0000256" key="3">
    <source>
        <dbReference type="ARBA" id="ARBA00022741"/>
    </source>
</evidence>
<keyword evidence="5" id="KW-0067">ATP-binding</keyword>
<dbReference type="RefSeq" id="WP_210882170.1">
    <property type="nucleotide sequence ID" value="NZ_JAGPYQ010000001.1"/>
</dbReference>
<dbReference type="InterPro" id="IPR008271">
    <property type="entry name" value="Ser/Thr_kinase_AS"/>
</dbReference>
<dbReference type="SMART" id="SM00220">
    <property type="entry name" value="S_TKc"/>
    <property type="match status" value="1"/>
</dbReference>
<evidence type="ECO:0000313" key="8">
    <source>
        <dbReference type="EMBL" id="MBQ0848656.1"/>
    </source>
</evidence>
<sequence>MRPVGSKYLLEEPLGRGATGTVWRASQREAAGAEAAVAGQPGETVAIKVLKEELASDPDIVMRFLRERSVLLRLTHPNIVRVRDLVVEGDLLALVMDLIDGPDLHRYLRENGPFSPVAAALLTAQVADALAASHADGVVHRDLKPANVLLQQLNGQMHPMLTDFGIARLADSPGLTRTHEFVGTPAYVAPESAEGRPQTSAVDIYGAGIMLYELVTGRPPFGGGSALEVLHQHLSAEPRRPSTVPDPLWTVIERCLRKNPDERPSAENLARGLRTVAEGIGVHANSAQIAAAEAVGVLLAPDPAPAAVPGEFGAADPTQVLPQGAASYDPNGATSVLPHAGAGAADPTAVLPHRGAADPTAVMPPVPPNQPGAGPEDPHPWQNQLRAARDRNEATQVQSYLDPNEDPLRRRPQRQVSRPPQQQPQQPPPQQPQQRGQRRQRNQQPQNQQGYGYPQQGGQQGYAPQQQAPQPQRYSAPPQQPQQPAPRPQREPRQRSANPMKIPGLGCLKGCLFTIVILFAAGWAIWEFSPLQDWIGTSKGYWEQLSDWFSTVSGWVEKIGGGSGN</sequence>
<keyword evidence="8" id="KW-0723">Serine/threonine-protein kinase</keyword>
<dbReference type="GO" id="GO:0004674">
    <property type="term" value="F:protein serine/threonine kinase activity"/>
    <property type="evidence" value="ECO:0007669"/>
    <property type="project" value="UniProtKB-KW"/>
</dbReference>
<keyword evidence="2" id="KW-0808">Transferase</keyword>
<evidence type="ECO:0000256" key="2">
    <source>
        <dbReference type="ARBA" id="ARBA00022679"/>
    </source>
</evidence>
<dbReference type="Proteomes" id="UP000677413">
    <property type="component" value="Unassembled WGS sequence"/>
</dbReference>
<dbReference type="Gene3D" id="3.30.200.20">
    <property type="entry name" value="Phosphorylase Kinase, domain 1"/>
    <property type="match status" value="1"/>
</dbReference>
<evidence type="ECO:0000256" key="1">
    <source>
        <dbReference type="ARBA" id="ARBA00012513"/>
    </source>
</evidence>
<protein>
    <recommendedName>
        <fullName evidence="1">non-specific serine/threonine protein kinase</fullName>
        <ecNumber evidence="1">2.7.11.1</ecNumber>
    </recommendedName>
</protein>
<keyword evidence="4 8" id="KW-0418">Kinase</keyword>
<dbReference type="Pfam" id="PF00069">
    <property type="entry name" value="Pkinase"/>
    <property type="match status" value="1"/>
</dbReference>
<gene>
    <name evidence="8" type="ORF">J8N05_10590</name>
</gene>
<evidence type="ECO:0000259" key="7">
    <source>
        <dbReference type="PROSITE" id="PS50011"/>
    </source>
</evidence>
<feature type="compositionally biased region" description="Pro residues" evidence="6">
    <location>
        <begin position="421"/>
        <end position="431"/>
    </location>
</feature>
<keyword evidence="3" id="KW-0547">Nucleotide-binding</keyword>
<dbReference type="EC" id="2.7.11.1" evidence="1"/>
<proteinExistence type="predicted"/>
<feature type="compositionally biased region" description="Low complexity" evidence="6">
    <location>
        <begin position="442"/>
        <end position="477"/>
    </location>
</feature>
<dbReference type="SUPFAM" id="SSF56112">
    <property type="entry name" value="Protein kinase-like (PK-like)"/>
    <property type="match status" value="1"/>
</dbReference>
<evidence type="ECO:0000256" key="4">
    <source>
        <dbReference type="ARBA" id="ARBA00022777"/>
    </source>
</evidence>
<dbReference type="InterPro" id="IPR011009">
    <property type="entry name" value="Kinase-like_dom_sf"/>
</dbReference>
<evidence type="ECO:0000313" key="9">
    <source>
        <dbReference type="Proteomes" id="UP000677413"/>
    </source>
</evidence>
<dbReference type="InterPro" id="IPR050660">
    <property type="entry name" value="NEK_Ser/Thr_kinase"/>
</dbReference>
<dbReference type="GO" id="GO:0005524">
    <property type="term" value="F:ATP binding"/>
    <property type="evidence" value="ECO:0007669"/>
    <property type="project" value="UniProtKB-KW"/>
</dbReference>
<dbReference type="PANTHER" id="PTHR43671:SF13">
    <property type="entry name" value="SERINE_THREONINE-PROTEIN KINASE NEK2"/>
    <property type="match status" value="1"/>
</dbReference>
<evidence type="ECO:0000256" key="6">
    <source>
        <dbReference type="SAM" id="MobiDB-lite"/>
    </source>
</evidence>
<reference evidence="8 9" key="1">
    <citation type="submission" date="2021-04" db="EMBL/GenBank/DDBJ databases">
        <authorList>
            <person name="Tang X."/>
            <person name="Zhou X."/>
            <person name="Chen X."/>
            <person name="Cernava T."/>
            <person name="Zhang C."/>
        </authorList>
    </citation>
    <scope>NUCLEOTIDE SEQUENCE [LARGE SCALE GENOMIC DNA]</scope>
    <source>
        <strain evidence="8 9">BH-SS-21</strain>
    </source>
</reference>
<dbReference type="InterPro" id="IPR000719">
    <property type="entry name" value="Prot_kinase_dom"/>
</dbReference>
<dbReference type="Gene3D" id="1.10.510.10">
    <property type="entry name" value="Transferase(Phosphotransferase) domain 1"/>
    <property type="match status" value="1"/>
</dbReference>
<feature type="domain" description="Protein kinase" evidence="7">
    <location>
        <begin position="8"/>
        <end position="276"/>
    </location>
</feature>
<name>A0A940XR29_9ACTN</name>
<keyword evidence="9" id="KW-1185">Reference proteome</keyword>
<evidence type="ECO:0000256" key="5">
    <source>
        <dbReference type="ARBA" id="ARBA00022840"/>
    </source>
</evidence>
<organism evidence="8 9">
    <name type="scientific">Streptomyces liliiviolaceus</name>
    <dbReference type="NCBI Taxonomy" id="2823109"/>
    <lineage>
        <taxon>Bacteria</taxon>
        <taxon>Bacillati</taxon>
        <taxon>Actinomycetota</taxon>
        <taxon>Actinomycetes</taxon>
        <taxon>Kitasatosporales</taxon>
        <taxon>Streptomycetaceae</taxon>
        <taxon>Streptomyces</taxon>
    </lineage>
</organism>